<dbReference type="PANTHER" id="PTHR30461">
    <property type="entry name" value="DNA-INVERTASE FROM LAMBDOID PROPHAGE"/>
    <property type="match status" value="1"/>
</dbReference>
<organism evidence="4 5">
    <name type="scientific">Pseudoflavonifractor intestinihominis</name>
    <dbReference type="NCBI Taxonomy" id="3133171"/>
    <lineage>
        <taxon>Bacteria</taxon>
        <taxon>Bacillati</taxon>
        <taxon>Bacillota</taxon>
        <taxon>Clostridia</taxon>
        <taxon>Eubacteriales</taxon>
        <taxon>Oscillospiraceae</taxon>
        <taxon>Pseudoflavonifractor</taxon>
    </lineage>
</organism>
<sequence length="551" mass="63790">MDLYDIRTALNSGKSIYDLPLRVTYYARVSTDKDEQLHSLAAQVRYYTEYIQRNPQWIFVEGYVDEGISGTTVGKRENFLRMIQDAEAGHFDFIVTKEISRFSRNTLDSIKYTQDLLRYGVGVLFESDNINTLMPDAELRLTIMSSIAQDEVRKISERVKFGFKRAIENGVVLGNNKIWGYEKKDGRLVINEEEAEVVRIIFNLYANERLGIRGIAQHLSSMGYKNTRGNDFSFSTIRGILSNPKYKGYYCGRKSSKLDYRTKDIKVFDPEDWVMYKDESGQVVPAIVSEELWDKANWILEKRSAKQSAEDKTGYQNRYPYSGKIICGIHKLPYYRSLYRYKSGNKEIWQCQEYSRKGREGCSAPVLYTSELDTIMRQVLEDLSLNKADVIHDLIQLYTSIGNGSKTEEDIAKCKVNIEGILKRKDKLLDLSIGGHISDNEFTQRNSRFNEEIDRLRLRLDELEQERSKNREMLQSIDVLRQAITKELDFTEGFSIGVIDTLLDHIEVHPQEGDKKNEIHVSVYLKAISGEERFTIQRGRGRTSVCTRQYT</sequence>
<dbReference type="Gene3D" id="3.90.1750.20">
    <property type="entry name" value="Putative Large Serine Recombinase, Chain B, Domain 2"/>
    <property type="match status" value="1"/>
</dbReference>
<evidence type="ECO:0000256" key="1">
    <source>
        <dbReference type="SAM" id="Coils"/>
    </source>
</evidence>
<keyword evidence="1" id="KW-0175">Coiled coil</keyword>
<evidence type="ECO:0000259" key="2">
    <source>
        <dbReference type="PROSITE" id="PS51736"/>
    </source>
</evidence>
<comment type="caution">
    <text evidence="4">The sequence shown here is derived from an EMBL/GenBank/DDBJ whole genome shotgun (WGS) entry which is preliminary data.</text>
</comment>
<dbReference type="InterPro" id="IPR025827">
    <property type="entry name" value="Zn_ribbon_recom_dom"/>
</dbReference>
<dbReference type="InterPro" id="IPR036162">
    <property type="entry name" value="Resolvase-like_N_sf"/>
</dbReference>
<keyword evidence="5" id="KW-1185">Reference proteome</keyword>
<dbReference type="PROSITE" id="PS51737">
    <property type="entry name" value="RECOMBINASE_DNA_BIND"/>
    <property type="match status" value="1"/>
</dbReference>
<dbReference type="SMART" id="SM00857">
    <property type="entry name" value="Resolvase"/>
    <property type="match status" value="1"/>
</dbReference>
<dbReference type="InterPro" id="IPR050639">
    <property type="entry name" value="SSR_resolvase"/>
</dbReference>
<dbReference type="Pfam" id="PF07508">
    <property type="entry name" value="Recombinase"/>
    <property type="match status" value="1"/>
</dbReference>
<dbReference type="InterPro" id="IPR038109">
    <property type="entry name" value="DNA_bind_recomb_sf"/>
</dbReference>
<proteinExistence type="predicted"/>
<dbReference type="Pfam" id="PF13408">
    <property type="entry name" value="Zn_ribbon_recom"/>
    <property type="match status" value="1"/>
</dbReference>
<feature type="domain" description="Resolvase/invertase-type recombinase catalytic" evidence="2">
    <location>
        <begin position="22"/>
        <end position="170"/>
    </location>
</feature>
<evidence type="ECO:0000259" key="3">
    <source>
        <dbReference type="PROSITE" id="PS51737"/>
    </source>
</evidence>
<dbReference type="Pfam" id="PF00239">
    <property type="entry name" value="Resolvase"/>
    <property type="match status" value="1"/>
</dbReference>
<evidence type="ECO:0000313" key="4">
    <source>
        <dbReference type="EMBL" id="MEQ2444718.1"/>
    </source>
</evidence>
<dbReference type="CDD" id="cd00338">
    <property type="entry name" value="Ser_Recombinase"/>
    <property type="match status" value="1"/>
</dbReference>
<feature type="domain" description="Recombinase" evidence="3">
    <location>
        <begin position="178"/>
        <end position="306"/>
    </location>
</feature>
<dbReference type="EMBL" id="JBBMFK010000031">
    <property type="protein sequence ID" value="MEQ2444718.1"/>
    <property type="molecule type" value="Genomic_DNA"/>
</dbReference>
<reference evidence="4 5" key="1">
    <citation type="submission" date="2024-03" db="EMBL/GenBank/DDBJ databases">
        <title>Human intestinal bacterial collection.</title>
        <authorList>
            <person name="Pauvert C."/>
            <person name="Hitch T.C.A."/>
            <person name="Clavel T."/>
        </authorList>
    </citation>
    <scope>NUCLEOTIDE SEQUENCE [LARGE SCALE GENOMIC DNA]</scope>
    <source>
        <strain evidence="4 5">CLA-AP-H29</strain>
    </source>
</reference>
<dbReference type="PROSITE" id="PS51736">
    <property type="entry name" value="RECOMBINASES_3"/>
    <property type="match status" value="1"/>
</dbReference>
<dbReference type="InterPro" id="IPR011109">
    <property type="entry name" value="DNA_bind_recombinase_dom"/>
</dbReference>
<name>A0ABV1EFC9_9FIRM</name>
<dbReference type="Proteomes" id="UP001464378">
    <property type="component" value="Unassembled WGS sequence"/>
</dbReference>
<accession>A0ABV1EFC9</accession>
<evidence type="ECO:0000313" key="5">
    <source>
        <dbReference type="Proteomes" id="UP001464378"/>
    </source>
</evidence>
<dbReference type="InterPro" id="IPR006119">
    <property type="entry name" value="Resolv_N"/>
</dbReference>
<dbReference type="SUPFAM" id="SSF53041">
    <property type="entry name" value="Resolvase-like"/>
    <property type="match status" value="1"/>
</dbReference>
<dbReference type="RefSeq" id="WP_349232457.1">
    <property type="nucleotide sequence ID" value="NZ_JBBMFK010000031.1"/>
</dbReference>
<gene>
    <name evidence="4" type="ORF">WMO64_14750</name>
</gene>
<feature type="coiled-coil region" evidence="1">
    <location>
        <begin position="446"/>
        <end position="483"/>
    </location>
</feature>
<dbReference type="PANTHER" id="PTHR30461:SF23">
    <property type="entry name" value="DNA RECOMBINASE-RELATED"/>
    <property type="match status" value="1"/>
</dbReference>
<dbReference type="Gene3D" id="3.40.50.1390">
    <property type="entry name" value="Resolvase, N-terminal catalytic domain"/>
    <property type="match status" value="1"/>
</dbReference>
<protein>
    <submittedName>
        <fullName evidence="4">Recombinase family protein</fullName>
    </submittedName>
</protein>